<evidence type="ECO:0000256" key="1">
    <source>
        <dbReference type="ARBA" id="ARBA00004613"/>
    </source>
</evidence>
<dbReference type="Proteomes" id="UP000736787">
    <property type="component" value="Unassembled WGS sequence"/>
</dbReference>
<dbReference type="AlphaFoldDB" id="A0A329S0D5"/>
<comment type="similarity">
    <text evidence="2">Belongs to the RxLR effector family.</text>
</comment>
<gene>
    <name evidence="11" type="ORF">PC110_g13307</name>
    <name evidence="6" type="ORF">PC113_g6052</name>
    <name evidence="7" type="ORF">PC115_g6807</name>
    <name evidence="8" type="ORF">PC117_g7939</name>
    <name evidence="9" type="ORF">PC118_g3727</name>
    <name evidence="10" type="ORF">PC129_g1567</name>
</gene>
<evidence type="ECO:0000256" key="4">
    <source>
        <dbReference type="ARBA" id="ARBA00022729"/>
    </source>
</evidence>
<dbReference type="InterPro" id="IPR031825">
    <property type="entry name" value="RXLR"/>
</dbReference>
<dbReference type="Proteomes" id="UP000251314">
    <property type="component" value="Unassembled WGS sequence"/>
</dbReference>
<dbReference type="EMBL" id="RCML01000065">
    <property type="protein sequence ID" value="KAG2993999.1"/>
    <property type="molecule type" value="Genomic_DNA"/>
</dbReference>
<protein>
    <recommendedName>
        <fullName evidence="13">RxLR effector protein</fullName>
    </recommendedName>
</protein>
<dbReference type="EMBL" id="RCMV01000025">
    <property type="protein sequence ID" value="KAG3227881.1"/>
    <property type="molecule type" value="Genomic_DNA"/>
</dbReference>
<dbReference type="Proteomes" id="UP000760860">
    <property type="component" value="Unassembled WGS sequence"/>
</dbReference>
<sequence>MHRYSIVLLATALLAYANDASAAITSKTTAADLPADIPPLLTANHNGVPTKRLLRDYGTTNADNEERVGLAGLIQADIKASLRSSQLEKLNKFVTKFNHNKNLENQVSLIAPLSAKYGDDAVARTLVELERNAEYLTPTMTNLVKKLRSEQLTDWLKNGKSVDDVFNLLKLKDDGFKLLHSRKFQVLEDYITMFNREKSADETLVKVLATGFDGDGNLVALLERAKTIVRSFNKANELETALLTKWRSDKLPLMSVWSRLKFSDDVDEALSSGKLSMFSKYVSSNYPNSEKSVLEQFTTKYGEVAVAKALVKAKKNEAMKDFATKLQAWQLEGWLAGQMSADDVFNLLKIKEDGIKFMKSRNLDILGEYITLFNSNKSPTEKTNMFRVVRNGFGGDGDLARMVTTAIKTRDRTIIATATEFEGALFQRWSKSKIKPEDVYTKILDSKKGDLEKAIVARYTIYYDP</sequence>
<dbReference type="Proteomes" id="UP000774804">
    <property type="component" value="Unassembled WGS sequence"/>
</dbReference>
<feature type="chain" id="PRO_5039985647" description="RxLR effector protein" evidence="5">
    <location>
        <begin position="23"/>
        <end position="465"/>
    </location>
</feature>
<keyword evidence="3" id="KW-0964">Secreted</keyword>
<dbReference type="EMBL" id="MJFZ01000376">
    <property type="protein sequence ID" value="RAW30334.1"/>
    <property type="molecule type" value="Genomic_DNA"/>
</dbReference>
<feature type="signal peptide" evidence="5">
    <location>
        <begin position="1"/>
        <end position="22"/>
    </location>
</feature>
<evidence type="ECO:0000313" key="7">
    <source>
        <dbReference type="EMBL" id="KAG2929576.1"/>
    </source>
</evidence>
<dbReference type="EMBL" id="RCMI01000156">
    <property type="protein sequence ID" value="KAG2929576.1"/>
    <property type="molecule type" value="Genomic_DNA"/>
</dbReference>
<evidence type="ECO:0000313" key="10">
    <source>
        <dbReference type="EMBL" id="KAG3227881.1"/>
    </source>
</evidence>
<evidence type="ECO:0000313" key="8">
    <source>
        <dbReference type="EMBL" id="KAG2946068.1"/>
    </source>
</evidence>
<comment type="caution">
    <text evidence="11">The sequence shown here is derived from an EMBL/GenBank/DDBJ whole genome shotgun (WGS) entry which is preliminary data.</text>
</comment>
<dbReference type="STRING" id="29920.A0A329S0D5"/>
<dbReference type="Pfam" id="PF16810">
    <property type="entry name" value="RXLR"/>
    <property type="match status" value="1"/>
</dbReference>
<evidence type="ECO:0000313" key="9">
    <source>
        <dbReference type="EMBL" id="KAG2993999.1"/>
    </source>
</evidence>
<reference evidence="6" key="2">
    <citation type="submission" date="2018-10" db="EMBL/GenBank/DDBJ databases">
        <title>Effector identification in a new, highly contiguous assembly of the strawberry crown rot pathogen Phytophthora cactorum.</title>
        <authorList>
            <person name="Armitage A.D."/>
            <person name="Nellist C.F."/>
            <person name="Bates H."/>
            <person name="Vickerstaff R.J."/>
            <person name="Harrison R.J."/>
        </authorList>
    </citation>
    <scope>NUCLEOTIDE SEQUENCE</scope>
    <source>
        <strain evidence="6">15-7</strain>
        <strain evidence="7">4032</strain>
        <strain evidence="8">4040</strain>
        <strain evidence="9">P415</strain>
        <strain evidence="10">P421</strain>
    </source>
</reference>
<evidence type="ECO:0000256" key="2">
    <source>
        <dbReference type="ARBA" id="ARBA00010400"/>
    </source>
</evidence>
<dbReference type="EMBL" id="RCMK01000167">
    <property type="protein sequence ID" value="KAG2946068.1"/>
    <property type="molecule type" value="Genomic_DNA"/>
</dbReference>
<dbReference type="OrthoDB" id="128648at2759"/>
<proteinExistence type="inferred from homology"/>
<dbReference type="Proteomes" id="UP000735874">
    <property type="component" value="Unassembled WGS sequence"/>
</dbReference>
<evidence type="ECO:0000256" key="3">
    <source>
        <dbReference type="ARBA" id="ARBA00022525"/>
    </source>
</evidence>
<evidence type="ECO:0008006" key="13">
    <source>
        <dbReference type="Google" id="ProtNLM"/>
    </source>
</evidence>
<evidence type="ECO:0000313" key="12">
    <source>
        <dbReference type="Proteomes" id="UP000251314"/>
    </source>
</evidence>
<comment type="subcellular location">
    <subcellularLocation>
        <location evidence="1">Secreted</location>
    </subcellularLocation>
</comment>
<evidence type="ECO:0000313" key="11">
    <source>
        <dbReference type="EMBL" id="RAW30334.1"/>
    </source>
</evidence>
<dbReference type="EMBL" id="RCMG01000121">
    <property type="protein sequence ID" value="KAG2862701.1"/>
    <property type="molecule type" value="Genomic_DNA"/>
</dbReference>
<keyword evidence="4 5" id="KW-0732">Signal</keyword>
<dbReference type="VEuPathDB" id="FungiDB:PC110_g13307"/>
<dbReference type="Proteomes" id="UP000697107">
    <property type="component" value="Unassembled WGS sequence"/>
</dbReference>
<reference evidence="11 12" key="1">
    <citation type="submission" date="2018-01" db="EMBL/GenBank/DDBJ databases">
        <title>Draft genome of the strawberry crown rot pathogen Phytophthora cactorum.</title>
        <authorList>
            <person name="Armitage A.D."/>
            <person name="Lysoe E."/>
            <person name="Nellist C.F."/>
            <person name="Harrison R.J."/>
            <person name="Brurberg M.B."/>
        </authorList>
    </citation>
    <scope>NUCLEOTIDE SEQUENCE [LARGE SCALE GENOMIC DNA]</scope>
    <source>
        <strain evidence="11 12">10300</strain>
    </source>
</reference>
<evidence type="ECO:0000256" key="5">
    <source>
        <dbReference type="SAM" id="SignalP"/>
    </source>
</evidence>
<organism evidence="11 12">
    <name type="scientific">Phytophthora cactorum</name>
    <dbReference type="NCBI Taxonomy" id="29920"/>
    <lineage>
        <taxon>Eukaryota</taxon>
        <taxon>Sar</taxon>
        <taxon>Stramenopiles</taxon>
        <taxon>Oomycota</taxon>
        <taxon>Peronosporomycetes</taxon>
        <taxon>Peronosporales</taxon>
        <taxon>Peronosporaceae</taxon>
        <taxon>Phytophthora</taxon>
    </lineage>
</organism>
<name>A0A329S0D5_9STRA</name>
<accession>A0A329S0D5</accession>
<keyword evidence="12" id="KW-1185">Reference proteome</keyword>
<evidence type="ECO:0000313" key="6">
    <source>
        <dbReference type="EMBL" id="KAG2862701.1"/>
    </source>
</evidence>